<keyword evidence="4" id="KW-1185">Reference proteome</keyword>
<evidence type="ECO:0000259" key="2">
    <source>
        <dbReference type="PROSITE" id="PS50195"/>
    </source>
</evidence>
<feature type="compositionally biased region" description="Basic and acidic residues" evidence="1">
    <location>
        <begin position="328"/>
        <end position="342"/>
    </location>
</feature>
<dbReference type="GO" id="GO:0035091">
    <property type="term" value="F:phosphatidylinositol binding"/>
    <property type="evidence" value="ECO:0007669"/>
    <property type="project" value="InterPro"/>
</dbReference>
<dbReference type="Proteomes" id="UP000011713">
    <property type="component" value="Unassembled WGS sequence"/>
</dbReference>
<dbReference type="AlphaFoldDB" id="M4BE48"/>
<name>M4BE48_HYAAE</name>
<dbReference type="InterPro" id="IPR036871">
    <property type="entry name" value="PX_dom_sf"/>
</dbReference>
<feature type="compositionally biased region" description="Polar residues" evidence="1">
    <location>
        <begin position="343"/>
        <end position="356"/>
    </location>
</feature>
<dbReference type="eggNOG" id="ENOG502RYA6">
    <property type="taxonomic scope" value="Eukaryota"/>
</dbReference>
<feature type="domain" description="PX" evidence="2">
    <location>
        <begin position="145"/>
        <end position="305"/>
    </location>
</feature>
<dbReference type="Gene3D" id="3.30.1520.10">
    <property type="entry name" value="Phox-like domain"/>
    <property type="match status" value="1"/>
</dbReference>
<reference evidence="4" key="1">
    <citation type="journal article" date="2010" name="Science">
        <title>Signatures of adaptation to obligate biotrophy in the Hyaloperonospora arabidopsidis genome.</title>
        <authorList>
            <person name="Baxter L."/>
            <person name="Tripathy S."/>
            <person name="Ishaque N."/>
            <person name="Boot N."/>
            <person name="Cabral A."/>
            <person name="Kemen E."/>
            <person name="Thines M."/>
            <person name="Ah-Fong A."/>
            <person name="Anderson R."/>
            <person name="Badejoko W."/>
            <person name="Bittner-Eddy P."/>
            <person name="Boore J.L."/>
            <person name="Chibucos M.C."/>
            <person name="Coates M."/>
            <person name="Dehal P."/>
            <person name="Delehaunty K."/>
            <person name="Dong S."/>
            <person name="Downton P."/>
            <person name="Dumas B."/>
            <person name="Fabro G."/>
            <person name="Fronick C."/>
            <person name="Fuerstenberg S.I."/>
            <person name="Fulton L."/>
            <person name="Gaulin E."/>
            <person name="Govers F."/>
            <person name="Hughes L."/>
            <person name="Humphray S."/>
            <person name="Jiang R.H."/>
            <person name="Judelson H."/>
            <person name="Kamoun S."/>
            <person name="Kyung K."/>
            <person name="Meijer H."/>
            <person name="Minx P."/>
            <person name="Morris P."/>
            <person name="Nelson J."/>
            <person name="Phuntumart V."/>
            <person name="Qutob D."/>
            <person name="Rehmany A."/>
            <person name="Rougon-Cardoso A."/>
            <person name="Ryden P."/>
            <person name="Torto-Alalibo T."/>
            <person name="Studholme D."/>
            <person name="Wang Y."/>
            <person name="Win J."/>
            <person name="Wood J."/>
            <person name="Clifton S.W."/>
            <person name="Rogers J."/>
            <person name="Van den Ackerveken G."/>
            <person name="Jones J.D."/>
            <person name="McDowell J.M."/>
            <person name="Beynon J."/>
            <person name="Tyler B.M."/>
        </authorList>
    </citation>
    <scope>NUCLEOTIDE SEQUENCE [LARGE SCALE GENOMIC DNA]</scope>
    <source>
        <strain evidence="4">Emoy2</strain>
    </source>
</reference>
<dbReference type="SUPFAM" id="SSF64268">
    <property type="entry name" value="PX domain"/>
    <property type="match status" value="1"/>
</dbReference>
<proteinExistence type="predicted"/>
<evidence type="ECO:0000313" key="4">
    <source>
        <dbReference type="Proteomes" id="UP000011713"/>
    </source>
</evidence>
<evidence type="ECO:0000256" key="1">
    <source>
        <dbReference type="SAM" id="MobiDB-lite"/>
    </source>
</evidence>
<dbReference type="InterPro" id="IPR001683">
    <property type="entry name" value="PX_dom"/>
</dbReference>
<dbReference type="PROSITE" id="PS50195">
    <property type="entry name" value="PX"/>
    <property type="match status" value="1"/>
</dbReference>
<dbReference type="EMBL" id="JH598169">
    <property type="status" value="NOT_ANNOTATED_CDS"/>
    <property type="molecule type" value="Genomic_DNA"/>
</dbReference>
<accession>M4BE48</accession>
<feature type="region of interest" description="Disordered" evidence="1">
    <location>
        <begin position="326"/>
        <end position="356"/>
    </location>
</feature>
<dbReference type="InParanoid" id="M4BE48"/>
<protein>
    <recommendedName>
        <fullName evidence="2">PX domain-containing protein</fullName>
    </recommendedName>
</protein>
<feature type="region of interest" description="Disordered" evidence="1">
    <location>
        <begin position="63"/>
        <end position="91"/>
    </location>
</feature>
<reference evidence="3" key="2">
    <citation type="submission" date="2015-06" db="UniProtKB">
        <authorList>
            <consortium name="EnsemblProtists"/>
        </authorList>
    </citation>
    <scope>IDENTIFICATION</scope>
    <source>
        <strain evidence="3">Emoy2</strain>
    </source>
</reference>
<dbReference type="CDD" id="cd06093">
    <property type="entry name" value="PX_domain"/>
    <property type="match status" value="1"/>
</dbReference>
<dbReference type="HOGENOM" id="CLU_048831_0_0_1"/>
<dbReference type="EnsemblProtists" id="HpaT804566">
    <property type="protein sequence ID" value="HpaP804566"/>
    <property type="gene ID" value="HpaG804566"/>
</dbReference>
<dbReference type="VEuPathDB" id="FungiDB:HpaG804566"/>
<dbReference type="OMA" id="HSTRMVE"/>
<organism evidence="3 4">
    <name type="scientific">Hyaloperonospora arabidopsidis (strain Emoy2)</name>
    <name type="common">Downy mildew agent</name>
    <name type="synonym">Peronospora arabidopsidis</name>
    <dbReference type="NCBI Taxonomy" id="559515"/>
    <lineage>
        <taxon>Eukaryota</taxon>
        <taxon>Sar</taxon>
        <taxon>Stramenopiles</taxon>
        <taxon>Oomycota</taxon>
        <taxon>Peronosporomycetes</taxon>
        <taxon>Peronosporales</taxon>
        <taxon>Peronosporaceae</taxon>
        <taxon>Hyaloperonospora</taxon>
    </lineage>
</organism>
<sequence>MTEALSFSRGQQLEAAVEHLPDWYFAALKQQPPPPPSAPIQRATTTTIDDVDDDSINAVHATLKSVSQTDDKPQPLDEDDVGGLPQEPSSNATICCLDDELELNELTLEDDDESDVTSDKELQQQLQIREEELGQSTTSSPQSPIESLTDLVLSGFSMRGREKRVMYHIDVVDHDAPLQTYTIRRSYSDFKELYVQLCDILESRQSYYRNRASSRLARGVTPVSTEGPQIMGRMTQEDKLERSILAFSLPPLPHAGFLTYWKRHDRSHVQSRCDRFQELLRAVQSMAFLRDSFAMRAFLSVAPCAIRDRGSSYVSLCEYGVPTLNPEEEQRERKRRAQEYRRNSTASNQSTRIVEY</sequence>
<evidence type="ECO:0000313" key="3">
    <source>
        <dbReference type="EnsemblProtists" id="HpaP804566"/>
    </source>
</evidence>